<dbReference type="Proteomes" id="UP000182379">
    <property type="component" value="Unassembled WGS sequence"/>
</dbReference>
<dbReference type="EC" id="1.2.1.38" evidence="6"/>
<evidence type="ECO:0000256" key="3">
    <source>
        <dbReference type="ARBA" id="ARBA00022605"/>
    </source>
</evidence>
<dbReference type="Gene3D" id="3.30.360.10">
    <property type="entry name" value="Dihydrodipicolinate Reductase, domain 2"/>
    <property type="match status" value="1"/>
</dbReference>
<keyword evidence="5 6" id="KW-0560">Oxidoreductase</keyword>
<dbReference type="AlphaFoldDB" id="A0A1H2YHJ7"/>
<dbReference type="HAMAP" id="MF_01110">
    <property type="entry name" value="ArgC_type2"/>
    <property type="match status" value="1"/>
</dbReference>
<dbReference type="InterPro" id="IPR050085">
    <property type="entry name" value="AGPR"/>
</dbReference>
<organism evidence="8 9">
    <name type="scientific">Acidaminococcus fermentans</name>
    <dbReference type="NCBI Taxonomy" id="905"/>
    <lineage>
        <taxon>Bacteria</taxon>
        <taxon>Bacillati</taxon>
        <taxon>Bacillota</taxon>
        <taxon>Negativicutes</taxon>
        <taxon>Acidaminococcales</taxon>
        <taxon>Acidaminococcaceae</taxon>
        <taxon>Acidaminococcus</taxon>
    </lineage>
</organism>
<dbReference type="CDD" id="cd23935">
    <property type="entry name" value="AGPR_2_C"/>
    <property type="match status" value="1"/>
</dbReference>
<dbReference type="NCBIfam" id="TIGR01851">
    <property type="entry name" value="argC_other"/>
    <property type="match status" value="1"/>
</dbReference>
<dbReference type="GO" id="GO:0051287">
    <property type="term" value="F:NAD binding"/>
    <property type="evidence" value="ECO:0007669"/>
    <property type="project" value="InterPro"/>
</dbReference>
<name>A0A1H2YHJ7_ACIFE</name>
<evidence type="ECO:0000256" key="4">
    <source>
        <dbReference type="ARBA" id="ARBA00022857"/>
    </source>
</evidence>
<dbReference type="Pfam" id="PF22698">
    <property type="entry name" value="Semialdhyde_dhC_1"/>
    <property type="match status" value="1"/>
</dbReference>
<comment type="pathway">
    <text evidence="6">Amino-acid biosynthesis; L-arginine biosynthesis; N(2)-acetyl-L-ornithine from L-glutamate: step 3/4.</text>
</comment>
<dbReference type="PANTHER" id="PTHR32338">
    <property type="entry name" value="N-ACETYL-GAMMA-GLUTAMYL-PHOSPHATE REDUCTASE, CHLOROPLASTIC-RELATED-RELATED"/>
    <property type="match status" value="1"/>
</dbReference>
<protein>
    <recommendedName>
        <fullName evidence="6">N-acetyl-gamma-glutamyl-phosphate reductase</fullName>
        <shortName evidence="6">AGPR</shortName>
        <ecNumber evidence="6">1.2.1.38</ecNumber>
    </recommendedName>
    <alternativeName>
        <fullName evidence="6">N-acetyl-glutamate semialdehyde dehydrogenase</fullName>
        <shortName evidence="6">NAGSA dehydrogenase</shortName>
    </alternativeName>
</protein>
<comment type="function">
    <text evidence="6">Catalyzes the NADPH-dependent reduction of N-acetyl-5-glutamyl phosphate to yield N-acetyl-L-glutamate 5-semialdehyde.</text>
</comment>
<evidence type="ECO:0000259" key="7">
    <source>
        <dbReference type="SMART" id="SM00859"/>
    </source>
</evidence>
<keyword evidence="3 6" id="KW-0028">Amino-acid biosynthesis</keyword>
<evidence type="ECO:0000256" key="2">
    <source>
        <dbReference type="ARBA" id="ARBA00022571"/>
    </source>
</evidence>
<evidence type="ECO:0000256" key="1">
    <source>
        <dbReference type="ARBA" id="ARBA00022490"/>
    </source>
</evidence>
<dbReference type="GO" id="GO:0005737">
    <property type="term" value="C:cytoplasm"/>
    <property type="evidence" value="ECO:0007669"/>
    <property type="project" value="UniProtKB-SubCell"/>
</dbReference>
<dbReference type="Gene3D" id="3.40.50.720">
    <property type="entry name" value="NAD(P)-binding Rossmann-like Domain"/>
    <property type="match status" value="1"/>
</dbReference>
<gene>
    <name evidence="6" type="primary">argC</name>
    <name evidence="8" type="ORF">SAMN05216495_11130</name>
</gene>
<dbReference type="PANTHER" id="PTHR32338:SF10">
    <property type="entry name" value="N-ACETYL-GAMMA-GLUTAMYL-PHOSPHATE REDUCTASE, CHLOROPLASTIC-RELATED"/>
    <property type="match status" value="1"/>
</dbReference>
<dbReference type="UniPathway" id="UPA00068">
    <property type="reaction ID" value="UER00108"/>
</dbReference>
<dbReference type="SUPFAM" id="SSF55347">
    <property type="entry name" value="Glyceraldehyde-3-phosphate dehydrogenase-like, C-terminal domain"/>
    <property type="match status" value="1"/>
</dbReference>
<evidence type="ECO:0000256" key="5">
    <source>
        <dbReference type="ARBA" id="ARBA00023002"/>
    </source>
</evidence>
<dbReference type="SMART" id="SM00859">
    <property type="entry name" value="Semialdhyde_dh"/>
    <property type="match status" value="1"/>
</dbReference>
<reference evidence="8 9" key="1">
    <citation type="submission" date="2016-10" db="EMBL/GenBank/DDBJ databases">
        <authorList>
            <person name="Varghese N."/>
            <person name="Submissions S."/>
        </authorList>
    </citation>
    <scope>NUCLEOTIDE SEQUENCE [LARGE SCALE GENOMIC DNA]</scope>
    <source>
        <strain evidence="8 9">WCC6</strain>
    </source>
</reference>
<accession>A0A1H2YHJ7</accession>
<dbReference type="InterPro" id="IPR000534">
    <property type="entry name" value="Semialdehyde_DH_NAD-bd"/>
</dbReference>
<keyword evidence="4 6" id="KW-0521">NADP</keyword>
<comment type="catalytic activity">
    <reaction evidence="6">
        <text>N-acetyl-L-glutamate 5-semialdehyde + phosphate + NADP(+) = N-acetyl-L-glutamyl 5-phosphate + NADPH + H(+)</text>
        <dbReference type="Rhea" id="RHEA:21588"/>
        <dbReference type="ChEBI" id="CHEBI:15378"/>
        <dbReference type="ChEBI" id="CHEBI:29123"/>
        <dbReference type="ChEBI" id="CHEBI:43474"/>
        <dbReference type="ChEBI" id="CHEBI:57783"/>
        <dbReference type="ChEBI" id="CHEBI:57936"/>
        <dbReference type="ChEBI" id="CHEBI:58349"/>
        <dbReference type="EC" id="1.2.1.38"/>
    </reaction>
</comment>
<keyword evidence="1 6" id="KW-0963">Cytoplasm</keyword>
<feature type="active site" evidence="6">
    <location>
        <position position="116"/>
    </location>
</feature>
<dbReference type="InterPro" id="IPR058924">
    <property type="entry name" value="AGPR_dimerisation_dom"/>
</dbReference>
<dbReference type="InterPro" id="IPR010136">
    <property type="entry name" value="AGPR_type-2"/>
</dbReference>
<dbReference type="InterPro" id="IPR036291">
    <property type="entry name" value="NAD(P)-bd_dom_sf"/>
</dbReference>
<comment type="subcellular location">
    <subcellularLocation>
        <location evidence="6">Cytoplasm</location>
    </subcellularLocation>
</comment>
<keyword evidence="2 6" id="KW-0055">Arginine biosynthesis</keyword>
<dbReference type="EMBL" id="FNOP01000011">
    <property type="protein sequence ID" value="SDX04104.1"/>
    <property type="molecule type" value="Genomic_DNA"/>
</dbReference>
<dbReference type="GeneID" id="78334541"/>
<dbReference type="GO" id="GO:0003942">
    <property type="term" value="F:N-acetyl-gamma-glutamyl-phosphate reductase activity"/>
    <property type="evidence" value="ECO:0007669"/>
    <property type="project" value="UniProtKB-UniRule"/>
</dbReference>
<dbReference type="GO" id="GO:0006526">
    <property type="term" value="P:L-arginine biosynthetic process"/>
    <property type="evidence" value="ECO:0007669"/>
    <property type="project" value="UniProtKB-UniRule"/>
</dbReference>
<dbReference type="RefSeq" id="WP_012938162.1">
    <property type="nucleotide sequence ID" value="NZ_CALAKB010000018.1"/>
</dbReference>
<proteinExistence type="inferred from homology"/>
<dbReference type="OMA" id="PHLTPMI"/>
<comment type="caution">
    <text evidence="8">The sequence shown here is derived from an EMBL/GenBank/DDBJ whole genome shotgun (WGS) entry which is preliminary data.</text>
</comment>
<evidence type="ECO:0000313" key="8">
    <source>
        <dbReference type="EMBL" id="SDX04104.1"/>
    </source>
</evidence>
<dbReference type="Pfam" id="PF01118">
    <property type="entry name" value="Semialdhyde_dh"/>
    <property type="match status" value="1"/>
</dbReference>
<evidence type="ECO:0000313" key="9">
    <source>
        <dbReference type="Proteomes" id="UP000182379"/>
    </source>
</evidence>
<evidence type="ECO:0000256" key="6">
    <source>
        <dbReference type="HAMAP-Rule" id="MF_01110"/>
    </source>
</evidence>
<feature type="domain" description="Semialdehyde dehydrogenase NAD-binding" evidence="7">
    <location>
        <begin position="4"/>
        <end position="105"/>
    </location>
</feature>
<sequence>MMFKVFIDGGEGTTGLRLAQRLKQRKDIELLSISADLRKNLDARLEKIDMADVAFLCLPDAASREVAAAARDCDTKIIDTSTAFRCDPNWAYGFPELGPSYFHAIQESCRISNPGCHATGSIAVLAPLVKAGLIAPDGLYTLTSLTGYSGGGKKMIASYENLHDKELDAPRIYGLNQQHKHLPEILKYAGLEQSPIFLPIVAPYYAGMLVTAGFAMPQDLSLAAVRKLYADFYRDQAFITVVQNEELPKMLGSNTLAGKDSLRIYVCGNEDRFTVSAQFDNLGKGASGAAIENMNIAMGLDPATGLEL</sequence>
<comment type="similarity">
    <text evidence="6">Belongs to the NAGSA dehydrogenase family. Type 2 subfamily.</text>
</comment>
<dbReference type="SUPFAM" id="SSF51735">
    <property type="entry name" value="NAD(P)-binding Rossmann-fold domains"/>
    <property type="match status" value="1"/>
</dbReference>